<evidence type="ECO:0000259" key="3">
    <source>
        <dbReference type="Pfam" id="PF16859"/>
    </source>
</evidence>
<evidence type="ECO:0000256" key="1">
    <source>
        <dbReference type="ARBA" id="ARBA00023015"/>
    </source>
</evidence>
<reference evidence="4" key="1">
    <citation type="submission" date="2022-01" db="EMBL/GenBank/DDBJ databases">
        <title>Microbacterium eymi and Microbacterium rhizovicinus sp. nov., isolated from the rhizospheric soil of Elymus tsukushiensis, a plant native to the Dokdo Islands, Republic of Korea.</title>
        <authorList>
            <person name="Hwang Y.J."/>
        </authorList>
    </citation>
    <scope>NUCLEOTIDE SEQUENCE</scope>
    <source>
        <strain evidence="4">KUDC0405</strain>
    </source>
</reference>
<dbReference type="InterPro" id="IPR036271">
    <property type="entry name" value="Tet_transcr_reg_TetR-rel_C_sf"/>
</dbReference>
<dbReference type="EMBL" id="CP091139">
    <property type="protein sequence ID" value="UUT35400.1"/>
    <property type="molecule type" value="Genomic_DNA"/>
</dbReference>
<keyword evidence="1" id="KW-0805">Transcription regulation</keyword>
<dbReference type="RefSeq" id="WP_259611988.1">
    <property type="nucleotide sequence ID" value="NZ_CP091139.2"/>
</dbReference>
<dbReference type="Pfam" id="PF16859">
    <property type="entry name" value="TetR_C_11"/>
    <property type="match status" value="1"/>
</dbReference>
<feature type="domain" description="Tetracyclin repressor-like C-terminal" evidence="3">
    <location>
        <begin position="9"/>
        <end position="79"/>
    </location>
</feature>
<dbReference type="SUPFAM" id="SSF48498">
    <property type="entry name" value="Tetracyclin repressor-like, C-terminal domain"/>
    <property type="match status" value="1"/>
</dbReference>
<keyword evidence="5" id="KW-1185">Reference proteome</keyword>
<evidence type="ECO:0000313" key="5">
    <source>
        <dbReference type="Proteomes" id="UP001054811"/>
    </source>
</evidence>
<dbReference type="Proteomes" id="UP001054811">
    <property type="component" value="Chromosome"/>
</dbReference>
<gene>
    <name evidence="4" type="ORF">L2X98_18465</name>
</gene>
<name>A0ABY5NJQ6_9MICO</name>
<dbReference type="Gene3D" id="1.10.357.10">
    <property type="entry name" value="Tetracycline Repressor, domain 2"/>
    <property type="match status" value="1"/>
</dbReference>
<organism evidence="4 5">
    <name type="scientific">Microbacterium elymi</name>
    <dbReference type="NCBI Taxonomy" id="2909587"/>
    <lineage>
        <taxon>Bacteria</taxon>
        <taxon>Bacillati</taxon>
        <taxon>Actinomycetota</taxon>
        <taxon>Actinomycetes</taxon>
        <taxon>Micrococcales</taxon>
        <taxon>Microbacteriaceae</taxon>
        <taxon>Microbacterium</taxon>
    </lineage>
</organism>
<protein>
    <submittedName>
        <fullName evidence="4">TetR/AcrR family transcriptional regulator C-terminal ligand-binding domain-containing protein</fullName>
    </submittedName>
</protein>
<evidence type="ECO:0000256" key="2">
    <source>
        <dbReference type="ARBA" id="ARBA00023163"/>
    </source>
</evidence>
<dbReference type="InterPro" id="IPR011075">
    <property type="entry name" value="TetR_C"/>
</dbReference>
<sequence length="84" mass="9046">MNQGRLPTPDTGTLRGDVLALLRTSNAARSAIAPLLSVFMGSYYAESGRTFADVRRSAFGERAGTSMDIVLERAIARGRSTRRG</sequence>
<keyword evidence="2" id="KW-0804">Transcription</keyword>
<proteinExistence type="predicted"/>
<accession>A0ABY5NJQ6</accession>
<evidence type="ECO:0000313" key="4">
    <source>
        <dbReference type="EMBL" id="UUT35400.1"/>
    </source>
</evidence>